<protein>
    <submittedName>
        <fullName evidence="3">Transcriptional regulator</fullName>
    </submittedName>
</protein>
<feature type="domain" description="Helix-turn-helix type 11" evidence="1">
    <location>
        <begin position="10"/>
        <end position="65"/>
    </location>
</feature>
<comment type="caution">
    <text evidence="3">The sequence shown here is derived from an EMBL/GenBank/DDBJ whole genome shotgun (WGS) entry which is preliminary data.</text>
</comment>
<keyword evidence="4" id="KW-1185">Reference proteome</keyword>
<dbReference type="InterPro" id="IPR013196">
    <property type="entry name" value="HTH_11"/>
</dbReference>
<dbReference type="Pfam" id="PF13280">
    <property type="entry name" value="WYL"/>
    <property type="match status" value="1"/>
</dbReference>
<feature type="domain" description="WYL" evidence="2">
    <location>
        <begin position="146"/>
        <end position="210"/>
    </location>
</feature>
<proteinExistence type="predicted"/>
<dbReference type="Pfam" id="PF08279">
    <property type="entry name" value="HTH_11"/>
    <property type="match status" value="1"/>
</dbReference>
<organism evidence="3 4">
    <name type="scientific">Actinophytocola oryzae</name>
    <dbReference type="NCBI Taxonomy" id="502181"/>
    <lineage>
        <taxon>Bacteria</taxon>
        <taxon>Bacillati</taxon>
        <taxon>Actinomycetota</taxon>
        <taxon>Actinomycetes</taxon>
        <taxon>Pseudonocardiales</taxon>
        <taxon>Pseudonocardiaceae</taxon>
    </lineage>
</organism>
<dbReference type="Gene3D" id="1.10.10.10">
    <property type="entry name" value="Winged helix-like DNA-binding domain superfamily/Winged helix DNA-binding domain"/>
    <property type="match status" value="1"/>
</dbReference>
<name>A0A4R7W401_9PSEU</name>
<dbReference type="InterPro" id="IPR036388">
    <property type="entry name" value="WH-like_DNA-bd_sf"/>
</dbReference>
<dbReference type="InterPro" id="IPR026881">
    <property type="entry name" value="WYL_dom"/>
</dbReference>
<sequence length="338" mass="36280">MPAHPSPTARALRALEVLQTRAVVPAAELATRLEVTPRATRRYVGILREAGIPVESVRGPHGGYRLSRRTRLPPVVFTETEALGLVMAVLDGRPAAASGDDLVGGALAKVIRALPEDVGRQATALRDHAAAAPDRYAATPDPATTSALVGAVAARVGVIITYRGERGVSWEAEVDPWAIVARHGRWYLLCHSHRAAATRTYRIDRVRAVRRTARSFTPPENLDPVVTLEENLGTGWQYTTRVAFDAPLEEVRRWARPPMGTLERSGVGCVLVGSTRNPAMYAQEWLATAPFPFHVQGGPELRAAMAELAARCAAALTDDRRTASAGSCAQSPPSPSTS</sequence>
<dbReference type="SUPFAM" id="SSF46785">
    <property type="entry name" value="Winged helix' DNA-binding domain"/>
    <property type="match status" value="1"/>
</dbReference>
<dbReference type="PANTHER" id="PTHR34580">
    <property type="match status" value="1"/>
</dbReference>
<reference evidence="3 4" key="1">
    <citation type="submission" date="2019-03" db="EMBL/GenBank/DDBJ databases">
        <title>Genomic Encyclopedia of Archaeal and Bacterial Type Strains, Phase II (KMG-II): from individual species to whole genera.</title>
        <authorList>
            <person name="Goeker M."/>
        </authorList>
    </citation>
    <scope>NUCLEOTIDE SEQUENCE [LARGE SCALE GENOMIC DNA]</scope>
    <source>
        <strain evidence="3 4">DSM 45499</strain>
    </source>
</reference>
<dbReference type="Proteomes" id="UP000294927">
    <property type="component" value="Unassembled WGS sequence"/>
</dbReference>
<gene>
    <name evidence="3" type="ORF">CLV71_101267</name>
</gene>
<dbReference type="RefSeq" id="WP_133900679.1">
    <property type="nucleotide sequence ID" value="NZ_SOCP01000001.1"/>
</dbReference>
<evidence type="ECO:0000259" key="1">
    <source>
        <dbReference type="Pfam" id="PF08279"/>
    </source>
</evidence>
<accession>A0A4R7W401</accession>
<dbReference type="PROSITE" id="PS52050">
    <property type="entry name" value="WYL"/>
    <property type="match status" value="1"/>
</dbReference>
<evidence type="ECO:0000259" key="2">
    <source>
        <dbReference type="Pfam" id="PF13280"/>
    </source>
</evidence>
<dbReference type="InterPro" id="IPR036390">
    <property type="entry name" value="WH_DNA-bd_sf"/>
</dbReference>
<dbReference type="PANTHER" id="PTHR34580:SF3">
    <property type="entry name" value="PROTEIN PAFB"/>
    <property type="match status" value="1"/>
</dbReference>
<evidence type="ECO:0000313" key="3">
    <source>
        <dbReference type="EMBL" id="TDV57396.1"/>
    </source>
</evidence>
<dbReference type="OrthoDB" id="9807255at2"/>
<dbReference type="EMBL" id="SOCP01000001">
    <property type="protein sequence ID" value="TDV57396.1"/>
    <property type="molecule type" value="Genomic_DNA"/>
</dbReference>
<dbReference type="AlphaFoldDB" id="A0A4R7W401"/>
<dbReference type="InterPro" id="IPR051534">
    <property type="entry name" value="CBASS_pafABC_assoc_protein"/>
</dbReference>
<evidence type="ECO:0000313" key="4">
    <source>
        <dbReference type="Proteomes" id="UP000294927"/>
    </source>
</evidence>